<organism evidence="1">
    <name type="scientific">Sesamum angustifolium</name>
    <dbReference type="NCBI Taxonomy" id="2727405"/>
    <lineage>
        <taxon>Eukaryota</taxon>
        <taxon>Viridiplantae</taxon>
        <taxon>Streptophyta</taxon>
        <taxon>Embryophyta</taxon>
        <taxon>Tracheophyta</taxon>
        <taxon>Spermatophyta</taxon>
        <taxon>Magnoliopsida</taxon>
        <taxon>eudicotyledons</taxon>
        <taxon>Gunneridae</taxon>
        <taxon>Pentapetalae</taxon>
        <taxon>asterids</taxon>
        <taxon>lamiids</taxon>
        <taxon>Lamiales</taxon>
        <taxon>Pedaliaceae</taxon>
        <taxon>Sesamum</taxon>
    </lineage>
</organism>
<protein>
    <recommendedName>
        <fullName evidence="2">RNI-like superfamily protein</fullName>
    </recommendedName>
</protein>
<gene>
    <name evidence="1" type="ORF">Sangu_0946200</name>
</gene>
<dbReference type="AlphaFoldDB" id="A0AAW2PFR8"/>
<accession>A0AAW2PFR8</accession>
<comment type="caution">
    <text evidence="1">The sequence shown here is derived from an EMBL/GenBank/DDBJ whole genome shotgun (WGS) entry which is preliminary data.</text>
</comment>
<sequence>MEKGTARESTQTLTSSLRNLQLKDDNVKSKSTQDSIASSLRSQFLSSSKGKKPPSLLSLCLGVVGSNLEDIIDDLADIALAFPADVKLVLVAIARRRKLLNDDIVIALADSSWEILDISGSDVSDCGICHIVNICQNLRVVDISRCSKLTSTGVSKLLQLCHSLEILRWGGCPRSDYTARRCLGLLKPNLNDGEGESWEELDAAKLIHGAESLRWLVWPKIDKDSQETLTIECPRIIVNPKPSLLGFRGNEAPQEALSQFVLDDPIVKDIDPNIWAVSGFTASRSALLPVTTPNELSMAEKFRLAFLERDTRLAPKRAKNARQHQRRAERERMMMDARAKALALASKATKSVNLRNF</sequence>
<name>A0AAW2PFR8_9LAMI</name>
<proteinExistence type="predicted"/>
<evidence type="ECO:0008006" key="2">
    <source>
        <dbReference type="Google" id="ProtNLM"/>
    </source>
</evidence>
<dbReference type="SUPFAM" id="SSF52047">
    <property type="entry name" value="RNI-like"/>
    <property type="match status" value="1"/>
</dbReference>
<reference evidence="1" key="2">
    <citation type="journal article" date="2024" name="Plant">
        <title>Genomic evolution and insights into agronomic trait innovations of Sesamum species.</title>
        <authorList>
            <person name="Miao H."/>
            <person name="Wang L."/>
            <person name="Qu L."/>
            <person name="Liu H."/>
            <person name="Sun Y."/>
            <person name="Le M."/>
            <person name="Wang Q."/>
            <person name="Wei S."/>
            <person name="Zheng Y."/>
            <person name="Lin W."/>
            <person name="Duan Y."/>
            <person name="Cao H."/>
            <person name="Xiong S."/>
            <person name="Wang X."/>
            <person name="Wei L."/>
            <person name="Li C."/>
            <person name="Ma Q."/>
            <person name="Ju M."/>
            <person name="Zhao R."/>
            <person name="Li G."/>
            <person name="Mu C."/>
            <person name="Tian Q."/>
            <person name="Mei H."/>
            <person name="Zhang T."/>
            <person name="Gao T."/>
            <person name="Zhang H."/>
        </authorList>
    </citation>
    <scope>NUCLEOTIDE SEQUENCE</scope>
    <source>
        <strain evidence="1">G01</strain>
    </source>
</reference>
<dbReference type="Gene3D" id="3.80.10.10">
    <property type="entry name" value="Ribonuclease Inhibitor"/>
    <property type="match status" value="1"/>
</dbReference>
<dbReference type="InterPro" id="IPR032675">
    <property type="entry name" value="LRR_dom_sf"/>
</dbReference>
<evidence type="ECO:0000313" key="1">
    <source>
        <dbReference type="EMBL" id="KAL0353649.1"/>
    </source>
</evidence>
<reference evidence="1" key="1">
    <citation type="submission" date="2020-06" db="EMBL/GenBank/DDBJ databases">
        <authorList>
            <person name="Li T."/>
            <person name="Hu X."/>
            <person name="Zhang T."/>
            <person name="Song X."/>
            <person name="Zhang H."/>
            <person name="Dai N."/>
            <person name="Sheng W."/>
            <person name="Hou X."/>
            <person name="Wei L."/>
        </authorList>
    </citation>
    <scope>NUCLEOTIDE SEQUENCE</scope>
    <source>
        <strain evidence="1">G01</strain>
        <tissue evidence="1">Leaf</tissue>
    </source>
</reference>
<dbReference type="EMBL" id="JACGWK010000005">
    <property type="protein sequence ID" value="KAL0353649.1"/>
    <property type="molecule type" value="Genomic_DNA"/>
</dbReference>